<proteinExistence type="predicted"/>
<dbReference type="SUPFAM" id="SSF158472">
    <property type="entry name" value="HAMP domain-like"/>
    <property type="match status" value="1"/>
</dbReference>
<dbReference type="EMBL" id="CP016808">
    <property type="protein sequence ID" value="ANY70207.1"/>
    <property type="molecule type" value="Genomic_DNA"/>
</dbReference>
<accession>A0A1B2DR80</accession>
<dbReference type="GO" id="GO:0000155">
    <property type="term" value="F:phosphorelay sensor kinase activity"/>
    <property type="evidence" value="ECO:0007669"/>
    <property type="project" value="InterPro"/>
</dbReference>
<feature type="transmembrane region" description="Helical" evidence="7">
    <location>
        <begin position="12"/>
        <end position="36"/>
    </location>
</feature>
<dbReference type="Gene3D" id="6.10.340.10">
    <property type="match status" value="1"/>
</dbReference>
<name>A0A1B2DR80_9BACL</name>
<evidence type="ECO:0000256" key="1">
    <source>
        <dbReference type="ARBA" id="ARBA00004651"/>
    </source>
</evidence>
<evidence type="ECO:0000256" key="3">
    <source>
        <dbReference type="ARBA" id="ARBA00022553"/>
    </source>
</evidence>
<dbReference type="Pfam" id="PF00672">
    <property type="entry name" value="HAMP"/>
    <property type="match status" value="1"/>
</dbReference>
<sequence>MRTTKLLLNSLRFKLFATILLIIIPLITILILNSYYSMRVVRNQVTQSNKNMLGLYMGQIDRNLEEIDKFLFNLSETDGDVLTLTYPRMRDEDAYLLAKLGLFQTLIGEKTYYPSADLFFAYSEPNEELIMTQDFGNSTEEREKVRHELLTMILKQAGTLDYSKWHVWQGEDGNYLFHIIKTGEVYVGAWINSNKLMVPLKLMQMGEAGISLFTTTQNKPLSNAAFIQENAINLQFPTQSYSKTGHDSHFLVMGEPSNQGNFNLVTVIPERSILEHLPFLQRISNVVSIVAGLFLLLFFLLMRRIFLEPFKKIIVAMRKLKDGNWNVQLDQKPTSTEFEMLNQTFARMIKEIHSLKIDVYEEKLNHQKAELKHLQLQINPHFFLNSLNIIYNLATVKDYLLIQEMAKCLVIYFRYMFRSNSYYVSLKDEFDHTANYLRIQQMRFPNSLSYQVQEVPDALRSIEIPPLIVQTMVENTIKHAVDMDKSINIQVKLKECDEKGRKYLVLTIQDSGPGFPEDMLELLKREAWSSGESEQLGIWNVQRRLRLLYQEEACLRLFNHPDGGAVVELWLPKRAA</sequence>
<dbReference type="InterPro" id="IPR010559">
    <property type="entry name" value="Sig_transdc_His_kin_internal"/>
</dbReference>
<dbReference type="RefSeq" id="WP_099521136.1">
    <property type="nucleotide sequence ID" value="NZ_CP016808.1"/>
</dbReference>
<gene>
    <name evidence="9" type="ORF">BBD42_29650</name>
</gene>
<evidence type="ECO:0000256" key="7">
    <source>
        <dbReference type="SAM" id="Phobius"/>
    </source>
</evidence>
<feature type="transmembrane region" description="Helical" evidence="7">
    <location>
        <begin position="283"/>
        <end position="302"/>
    </location>
</feature>
<evidence type="ECO:0000313" key="9">
    <source>
        <dbReference type="EMBL" id="ANY70207.1"/>
    </source>
</evidence>
<feature type="domain" description="HAMP" evidence="8">
    <location>
        <begin position="304"/>
        <end position="357"/>
    </location>
</feature>
<dbReference type="Gene3D" id="3.30.565.10">
    <property type="entry name" value="Histidine kinase-like ATPase, C-terminal domain"/>
    <property type="match status" value="1"/>
</dbReference>
<keyword evidence="2" id="KW-1003">Cell membrane</keyword>
<evidence type="ECO:0000256" key="4">
    <source>
        <dbReference type="ARBA" id="ARBA00022679"/>
    </source>
</evidence>
<dbReference type="PROSITE" id="PS50885">
    <property type="entry name" value="HAMP"/>
    <property type="match status" value="1"/>
</dbReference>
<dbReference type="AlphaFoldDB" id="A0A1B2DR80"/>
<comment type="subcellular location">
    <subcellularLocation>
        <location evidence="1">Cell membrane</location>
        <topology evidence="1">Multi-pass membrane protein</topology>
    </subcellularLocation>
</comment>
<keyword evidence="6 7" id="KW-0472">Membrane</keyword>
<dbReference type="Pfam" id="PF06580">
    <property type="entry name" value="His_kinase"/>
    <property type="match status" value="1"/>
</dbReference>
<dbReference type="PANTHER" id="PTHR34220:SF7">
    <property type="entry name" value="SENSOR HISTIDINE KINASE YPDA"/>
    <property type="match status" value="1"/>
</dbReference>
<dbReference type="SMART" id="SM00304">
    <property type="entry name" value="HAMP"/>
    <property type="match status" value="1"/>
</dbReference>
<reference evidence="9" key="1">
    <citation type="submission" date="2016-08" db="EMBL/GenBank/DDBJ databases">
        <title>Complete Genome Seqeunce of Paenibacillus sp. BIHB 4019 from tea rhizoplane.</title>
        <authorList>
            <person name="Thakur R."/>
            <person name="Swarnkar M.K."/>
            <person name="Gulati A."/>
        </authorList>
    </citation>
    <scope>NUCLEOTIDE SEQUENCE [LARGE SCALE GENOMIC DNA]</scope>
    <source>
        <strain evidence="9">BIHB4019</strain>
    </source>
</reference>
<dbReference type="PANTHER" id="PTHR34220">
    <property type="entry name" value="SENSOR HISTIDINE KINASE YPDA"/>
    <property type="match status" value="1"/>
</dbReference>
<dbReference type="InterPro" id="IPR003594">
    <property type="entry name" value="HATPase_dom"/>
</dbReference>
<dbReference type="InterPro" id="IPR036890">
    <property type="entry name" value="HATPase_C_sf"/>
</dbReference>
<dbReference type="SUPFAM" id="SSF55874">
    <property type="entry name" value="ATPase domain of HSP90 chaperone/DNA topoisomerase II/histidine kinase"/>
    <property type="match status" value="1"/>
</dbReference>
<keyword evidence="5" id="KW-0418">Kinase</keyword>
<keyword evidence="7" id="KW-0812">Transmembrane</keyword>
<protein>
    <recommendedName>
        <fullName evidence="8">HAMP domain-containing protein</fullName>
    </recommendedName>
</protein>
<evidence type="ECO:0000259" key="8">
    <source>
        <dbReference type="PROSITE" id="PS50885"/>
    </source>
</evidence>
<evidence type="ECO:0000256" key="5">
    <source>
        <dbReference type="ARBA" id="ARBA00022777"/>
    </source>
</evidence>
<keyword evidence="3" id="KW-0597">Phosphoprotein</keyword>
<keyword evidence="4" id="KW-0808">Transferase</keyword>
<dbReference type="Pfam" id="PF02518">
    <property type="entry name" value="HATPase_c"/>
    <property type="match status" value="1"/>
</dbReference>
<dbReference type="InterPro" id="IPR003660">
    <property type="entry name" value="HAMP_dom"/>
</dbReference>
<dbReference type="InterPro" id="IPR050640">
    <property type="entry name" value="Bact_2-comp_sensor_kinase"/>
</dbReference>
<evidence type="ECO:0000256" key="6">
    <source>
        <dbReference type="ARBA" id="ARBA00023136"/>
    </source>
</evidence>
<dbReference type="GO" id="GO:0005886">
    <property type="term" value="C:plasma membrane"/>
    <property type="evidence" value="ECO:0007669"/>
    <property type="project" value="UniProtKB-SubCell"/>
</dbReference>
<organism evidence="9">
    <name type="scientific">Paenibacillus sp. BIHB 4019</name>
    <dbReference type="NCBI Taxonomy" id="1870819"/>
    <lineage>
        <taxon>Bacteria</taxon>
        <taxon>Bacillati</taxon>
        <taxon>Bacillota</taxon>
        <taxon>Bacilli</taxon>
        <taxon>Bacillales</taxon>
        <taxon>Paenibacillaceae</taxon>
        <taxon>Paenibacillus</taxon>
    </lineage>
</organism>
<evidence type="ECO:0000256" key="2">
    <source>
        <dbReference type="ARBA" id="ARBA00022475"/>
    </source>
</evidence>
<keyword evidence="7" id="KW-1133">Transmembrane helix</keyword>